<dbReference type="WBParaSite" id="SRAE_1000008300.1">
    <property type="protein sequence ID" value="SRAE_1000008300.1"/>
    <property type="gene ID" value="WBGene00256677"/>
</dbReference>
<dbReference type="AlphaFoldDB" id="A0A090L126"/>
<dbReference type="CTD" id="36374172"/>
<accession>A0A090L126</accession>
<gene>
    <name evidence="1 3 4" type="ORF">SRAE_1000008300</name>
</gene>
<evidence type="ECO:0000313" key="1">
    <source>
        <dbReference type="EMBL" id="CEF61807.1"/>
    </source>
</evidence>
<keyword evidence="2" id="KW-1185">Reference proteome</keyword>
<reference evidence="3" key="2">
    <citation type="submission" date="2020-12" db="UniProtKB">
        <authorList>
            <consortium name="WormBaseParasite"/>
        </authorList>
    </citation>
    <scope>IDENTIFICATION</scope>
</reference>
<sequence>MECITVNLIIEPILDSQIPPNCTIFYENINMTVTINPYVFVKDICHVLLHKIGLGHLVNSSEAFIKCPQISCFTSVYCFTNPLINVGSVETWNHEYLTVKICVKGKVEDFSGFEGRNTLYRNLLYLLLKRYPFIRNEENNPYIKEAIDRINDNSIFSLQHPNLYCINDAIEKELVMLNRNFSQIYNRFHPIHDEYNIENSTTTASRESILDSNIDTKMTSPQSVQSLTNSGTFIKYRDICNPIQPSTEEVLYGSSSDEEIKSSSVQNISSRTISTNRPRIKFNPETETPILENRLNDISNRPEEIKVTLHNVRNWFSYRRVKEKRNGIS</sequence>
<dbReference type="WormBase" id="SRAE_1000008300">
    <property type="protein sequence ID" value="SRP01418"/>
    <property type="gene ID" value="WBGene00256677"/>
</dbReference>
<evidence type="ECO:0000313" key="4">
    <source>
        <dbReference type="WormBase" id="SRAE_1000008300"/>
    </source>
</evidence>
<name>A0A090L126_STRRB</name>
<protein>
    <submittedName>
        <fullName evidence="3">Homeobox domain-containing protein</fullName>
    </submittedName>
</protein>
<evidence type="ECO:0000313" key="3">
    <source>
        <dbReference type="WBParaSite" id="SRAE_1000008300.1"/>
    </source>
</evidence>
<dbReference type="RefSeq" id="XP_024501009.1">
    <property type="nucleotide sequence ID" value="XM_024646875.1"/>
</dbReference>
<proteinExistence type="predicted"/>
<dbReference type="GeneID" id="36374172"/>
<reference evidence="1 2" key="1">
    <citation type="submission" date="2014-09" db="EMBL/GenBank/DDBJ databases">
        <authorList>
            <person name="Martin A.A."/>
        </authorList>
    </citation>
    <scope>NUCLEOTIDE SEQUENCE</scope>
    <source>
        <strain evidence="2">ED321</strain>
        <strain evidence="1">ED321 Heterogonic</strain>
    </source>
</reference>
<dbReference type="EMBL" id="LN609528">
    <property type="protein sequence ID" value="CEF61807.1"/>
    <property type="molecule type" value="Genomic_DNA"/>
</dbReference>
<evidence type="ECO:0000313" key="2">
    <source>
        <dbReference type="Proteomes" id="UP000035682"/>
    </source>
</evidence>
<organism evidence="1">
    <name type="scientific">Strongyloides ratti</name>
    <name type="common">Parasitic roundworm</name>
    <dbReference type="NCBI Taxonomy" id="34506"/>
    <lineage>
        <taxon>Eukaryota</taxon>
        <taxon>Metazoa</taxon>
        <taxon>Ecdysozoa</taxon>
        <taxon>Nematoda</taxon>
        <taxon>Chromadorea</taxon>
        <taxon>Rhabditida</taxon>
        <taxon>Tylenchina</taxon>
        <taxon>Panagrolaimomorpha</taxon>
        <taxon>Strongyloidoidea</taxon>
        <taxon>Strongyloididae</taxon>
        <taxon>Strongyloides</taxon>
    </lineage>
</organism>
<dbReference type="STRING" id="34506.A0A090L126"/>
<dbReference type="Proteomes" id="UP000035682">
    <property type="component" value="Unplaced"/>
</dbReference>